<reference evidence="11" key="1">
    <citation type="submission" date="2015-09" db="EMBL/GenBank/DDBJ databases">
        <authorList>
            <consortium name="Pathogen Informatics"/>
        </authorList>
    </citation>
    <scope>NUCLEOTIDE SEQUENCE</scope>
    <source>
        <strain evidence="11">2789STDY5834896</strain>
    </source>
</reference>
<accession>A0A1C6JVZ3</accession>
<keyword evidence="6 11" id="KW-0808">Transferase</keyword>
<comment type="catalytic activity">
    <reaction evidence="1">
        <text>ATP + protein L-histidine = ADP + protein N-phospho-L-histidine.</text>
        <dbReference type="EC" id="2.7.13.3"/>
    </reaction>
</comment>
<evidence type="ECO:0000256" key="1">
    <source>
        <dbReference type="ARBA" id="ARBA00000085"/>
    </source>
</evidence>
<evidence type="ECO:0000256" key="7">
    <source>
        <dbReference type="ARBA" id="ARBA00022777"/>
    </source>
</evidence>
<dbReference type="SUPFAM" id="SSF55874">
    <property type="entry name" value="ATPase domain of HSP90 chaperone/DNA topoisomerase II/histidine kinase"/>
    <property type="match status" value="1"/>
</dbReference>
<keyword evidence="8" id="KW-0902">Two-component regulatory system</keyword>
<dbReference type="SMART" id="SM00387">
    <property type="entry name" value="HATPase_c"/>
    <property type="match status" value="1"/>
</dbReference>
<dbReference type="AlphaFoldDB" id="A0A1C6JVZ3"/>
<keyword evidence="7 11" id="KW-0418">Kinase</keyword>
<keyword evidence="9" id="KW-1133">Transmembrane helix</keyword>
<keyword evidence="9" id="KW-0812">Transmembrane</keyword>
<dbReference type="InterPro" id="IPR003661">
    <property type="entry name" value="HisK_dim/P_dom"/>
</dbReference>
<name>A0A1C6JVZ3_9FIRM</name>
<feature type="transmembrane region" description="Helical" evidence="9">
    <location>
        <begin position="12"/>
        <end position="30"/>
    </location>
</feature>
<keyword evidence="5" id="KW-0597">Phosphoprotein</keyword>
<keyword evidence="4" id="KW-1003">Cell membrane</keyword>
<dbReference type="Pfam" id="PF02518">
    <property type="entry name" value="HATPase_c"/>
    <property type="match status" value="1"/>
</dbReference>
<dbReference type="CDD" id="cd00082">
    <property type="entry name" value="HisKA"/>
    <property type="match status" value="1"/>
</dbReference>
<evidence type="ECO:0000256" key="8">
    <source>
        <dbReference type="ARBA" id="ARBA00023012"/>
    </source>
</evidence>
<evidence type="ECO:0000259" key="10">
    <source>
        <dbReference type="PROSITE" id="PS50109"/>
    </source>
</evidence>
<gene>
    <name evidence="11" type="primary">graS_2</name>
    <name evidence="11" type="ORF">SAMEA3545359_02333</name>
</gene>
<dbReference type="SUPFAM" id="SSF47384">
    <property type="entry name" value="Homodimeric domain of signal transducing histidine kinase"/>
    <property type="match status" value="1"/>
</dbReference>
<proteinExistence type="predicted"/>
<comment type="subcellular location">
    <subcellularLocation>
        <location evidence="2">Cell membrane</location>
        <topology evidence="2">Multi-pass membrane protein</topology>
    </subcellularLocation>
</comment>
<dbReference type="EC" id="2.7.13.3" evidence="3"/>
<evidence type="ECO:0000256" key="2">
    <source>
        <dbReference type="ARBA" id="ARBA00004651"/>
    </source>
</evidence>
<dbReference type="PANTHER" id="PTHR44936">
    <property type="entry name" value="SENSOR PROTEIN CREC"/>
    <property type="match status" value="1"/>
</dbReference>
<dbReference type="InterPro" id="IPR005467">
    <property type="entry name" value="His_kinase_dom"/>
</dbReference>
<protein>
    <recommendedName>
        <fullName evidence="3">histidine kinase</fullName>
        <ecNumber evidence="3">2.7.13.3</ecNumber>
    </recommendedName>
</protein>
<feature type="domain" description="Histidine kinase" evidence="10">
    <location>
        <begin position="126"/>
        <end position="323"/>
    </location>
</feature>
<dbReference type="GO" id="GO:0000155">
    <property type="term" value="F:phosphorelay sensor kinase activity"/>
    <property type="evidence" value="ECO:0007669"/>
    <property type="project" value="InterPro"/>
</dbReference>
<dbReference type="Gene3D" id="3.30.565.10">
    <property type="entry name" value="Histidine kinase-like ATPase, C-terminal domain"/>
    <property type="match status" value="1"/>
</dbReference>
<dbReference type="InterPro" id="IPR003594">
    <property type="entry name" value="HATPase_dom"/>
</dbReference>
<evidence type="ECO:0000313" key="11">
    <source>
        <dbReference type="EMBL" id="SCJ86190.1"/>
    </source>
</evidence>
<evidence type="ECO:0000256" key="6">
    <source>
        <dbReference type="ARBA" id="ARBA00022679"/>
    </source>
</evidence>
<dbReference type="InterPro" id="IPR050980">
    <property type="entry name" value="2C_sensor_his_kinase"/>
</dbReference>
<evidence type="ECO:0000256" key="5">
    <source>
        <dbReference type="ARBA" id="ARBA00022553"/>
    </source>
</evidence>
<dbReference type="PROSITE" id="PS50109">
    <property type="entry name" value="HIS_KIN"/>
    <property type="match status" value="1"/>
</dbReference>
<dbReference type="EMBL" id="FMHG01000002">
    <property type="protein sequence ID" value="SCJ86190.1"/>
    <property type="molecule type" value="Genomic_DNA"/>
</dbReference>
<dbReference type="SMART" id="SM00388">
    <property type="entry name" value="HisKA"/>
    <property type="match status" value="1"/>
</dbReference>
<evidence type="ECO:0000256" key="4">
    <source>
        <dbReference type="ARBA" id="ARBA00022475"/>
    </source>
</evidence>
<keyword evidence="9" id="KW-0472">Membrane</keyword>
<dbReference type="PANTHER" id="PTHR44936:SF9">
    <property type="entry name" value="SENSOR PROTEIN CREC"/>
    <property type="match status" value="1"/>
</dbReference>
<dbReference type="GO" id="GO:0005886">
    <property type="term" value="C:plasma membrane"/>
    <property type="evidence" value="ECO:0007669"/>
    <property type="project" value="UniProtKB-SubCell"/>
</dbReference>
<dbReference type="InterPro" id="IPR036890">
    <property type="entry name" value="HATPase_C_sf"/>
</dbReference>
<feature type="transmembrane region" description="Helical" evidence="9">
    <location>
        <begin position="36"/>
        <end position="61"/>
    </location>
</feature>
<dbReference type="InterPro" id="IPR036097">
    <property type="entry name" value="HisK_dim/P_sf"/>
</dbReference>
<sequence>MSFGEYVRSQGVTLCFLGIGGLLLAVFLLFGGAEIALLAAAEGCFLLVVLCWLAGSFCAACRQLRQLQQLKQGLEDAYLLGELLPPPTGAVQRQYYRVMRAVSRSAIDRVQAAQREKEDYCQYVESWVHEMKTPLTACSLILANGGDRDKLRRELRRADNLTESILYYARLRSADRDRVVRPFSVAAVMGEAVKSQMELLIAAGISVTVQGDFTAHGDDKQLTFVLGQLLVNCAKYCPGGKVALTAAAGTVTVRDNGPGIADYELRRVTERGFTGRAGRALGGSTGMGLYIADQLCRQSDMQLTVSSRLGEGTAVRITYSNLTKL</sequence>
<evidence type="ECO:0000256" key="3">
    <source>
        <dbReference type="ARBA" id="ARBA00012438"/>
    </source>
</evidence>
<organism evidence="11">
    <name type="scientific">uncultured Anaerotruncus sp</name>
    <dbReference type="NCBI Taxonomy" id="905011"/>
    <lineage>
        <taxon>Bacteria</taxon>
        <taxon>Bacillati</taxon>
        <taxon>Bacillota</taxon>
        <taxon>Clostridia</taxon>
        <taxon>Eubacteriales</taxon>
        <taxon>Oscillospiraceae</taxon>
        <taxon>Anaerotruncus</taxon>
        <taxon>environmental samples</taxon>
    </lineage>
</organism>
<evidence type="ECO:0000256" key="9">
    <source>
        <dbReference type="SAM" id="Phobius"/>
    </source>
</evidence>